<reference evidence="3 4" key="1">
    <citation type="journal article" date="2016" name="Nat. Commun.">
        <title>Thousands of microbial genomes shed light on interconnected biogeochemical processes in an aquifer system.</title>
        <authorList>
            <person name="Anantharaman K."/>
            <person name="Brown C.T."/>
            <person name="Hug L.A."/>
            <person name="Sharon I."/>
            <person name="Castelle C.J."/>
            <person name="Probst A.J."/>
            <person name="Thomas B.C."/>
            <person name="Singh A."/>
            <person name="Wilkins M.J."/>
            <person name="Karaoz U."/>
            <person name="Brodie E.L."/>
            <person name="Williams K.H."/>
            <person name="Hubbard S.S."/>
            <person name="Banfield J.F."/>
        </authorList>
    </citation>
    <scope>NUCLEOTIDE SEQUENCE [LARGE SCALE GENOMIC DNA]</scope>
</reference>
<dbReference type="InterPro" id="IPR001437">
    <property type="entry name" value="Tscrpt_elong_fac_GreA/B_C"/>
</dbReference>
<sequence>MDERKMTRATLEWLKTRKRELEDSLRSAGSDADSGHQRAAVHDDQATEQLKNQRRAELERIGDLRFVVPVEPRTETDSIGIGNRVDLLCLQPKDELSALVLPADDSTYAERTGLGMVITPESPIGKAIIGKAVGEEVEVNTKPPKRIKIRAIKPGDF</sequence>
<feature type="region of interest" description="Disordered" evidence="1">
    <location>
        <begin position="21"/>
        <end position="51"/>
    </location>
</feature>
<dbReference type="Pfam" id="PF01272">
    <property type="entry name" value="GreA_GreB"/>
    <property type="match status" value="1"/>
</dbReference>
<evidence type="ECO:0000256" key="1">
    <source>
        <dbReference type="SAM" id="MobiDB-lite"/>
    </source>
</evidence>
<gene>
    <name evidence="3" type="ORF">A3A96_00775</name>
</gene>
<dbReference type="EMBL" id="MHWB01000006">
    <property type="protein sequence ID" value="OHB02201.1"/>
    <property type="molecule type" value="Genomic_DNA"/>
</dbReference>
<accession>A0A1G2TY23</accession>
<dbReference type="Gene3D" id="3.10.50.30">
    <property type="entry name" value="Transcription elongation factor, GreA/GreB, C-terminal domain"/>
    <property type="match status" value="1"/>
</dbReference>
<evidence type="ECO:0000259" key="2">
    <source>
        <dbReference type="Pfam" id="PF01272"/>
    </source>
</evidence>
<dbReference type="GO" id="GO:0032784">
    <property type="term" value="P:regulation of DNA-templated transcription elongation"/>
    <property type="evidence" value="ECO:0007669"/>
    <property type="project" value="InterPro"/>
</dbReference>
<name>A0A1G2TY23_9BACT</name>
<proteinExistence type="predicted"/>
<comment type="caution">
    <text evidence="3">The sequence shown here is derived from an EMBL/GenBank/DDBJ whole genome shotgun (WGS) entry which is preliminary data.</text>
</comment>
<dbReference type="InterPro" id="IPR023459">
    <property type="entry name" value="Tscrpt_elong_fac_GreA/B_fam"/>
</dbReference>
<evidence type="ECO:0000313" key="3">
    <source>
        <dbReference type="EMBL" id="OHB02201.1"/>
    </source>
</evidence>
<organism evidence="3 4">
    <name type="scientific">Candidatus Zambryskibacteria bacterium RIFCSPLOWO2_01_FULL_39_39</name>
    <dbReference type="NCBI Taxonomy" id="1802758"/>
    <lineage>
        <taxon>Bacteria</taxon>
        <taxon>Candidatus Zambryskiibacteriota</taxon>
    </lineage>
</organism>
<dbReference type="InterPro" id="IPR036953">
    <property type="entry name" value="GreA/GreB_C_sf"/>
</dbReference>
<dbReference type="STRING" id="1802758.A3A96_00775"/>
<feature type="compositionally biased region" description="Basic and acidic residues" evidence="1">
    <location>
        <begin position="33"/>
        <end position="45"/>
    </location>
</feature>
<protein>
    <recommendedName>
        <fullName evidence="2">Transcription elongation factor GreA/GreB C-terminal domain-containing protein</fullName>
    </recommendedName>
</protein>
<dbReference type="AlphaFoldDB" id="A0A1G2TY23"/>
<dbReference type="GO" id="GO:0070063">
    <property type="term" value="F:RNA polymerase binding"/>
    <property type="evidence" value="ECO:0007669"/>
    <property type="project" value="InterPro"/>
</dbReference>
<dbReference type="PIRSF" id="PIRSF006092">
    <property type="entry name" value="GreA_GreB"/>
    <property type="match status" value="1"/>
</dbReference>
<dbReference type="GO" id="GO:0003677">
    <property type="term" value="F:DNA binding"/>
    <property type="evidence" value="ECO:0007669"/>
    <property type="project" value="InterPro"/>
</dbReference>
<dbReference type="Proteomes" id="UP000177707">
    <property type="component" value="Unassembled WGS sequence"/>
</dbReference>
<evidence type="ECO:0000313" key="4">
    <source>
        <dbReference type="Proteomes" id="UP000177707"/>
    </source>
</evidence>
<feature type="domain" description="Transcription elongation factor GreA/GreB C-terminal" evidence="2">
    <location>
        <begin position="76"/>
        <end position="153"/>
    </location>
</feature>
<dbReference type="SUPFAM" id="SSF54534">
    <property type="entry name" value="FKBP-like"/>
    <property type="match status" value="1"/>
</dbReference>